<dbReference type="InterPro" id="IPR036866">
    <property type="entry name" value="RibonucZ/Hydroxyglut_hydro"/>
</dbReference>
<dbReference type="PANTHER" id="PTHR42663:SF6">
    <property type="entry name" value="HYDROLASE C777.06C-RELATED"/>
    <property type="match status" value="1"/>
</dbReference>
<dbReference type="Proteomes" id="UP000061660">
    <property type="component" value="Chromosome"/>
</dbReference>
<organism evidence="1 2">
    <name type="scientific">Paenibacillus naphthalenovorans</name>
    <dbReference type="NCBI Taxonomy" id="162209"/>
    <lineage>
        <taxon>Bacteria</taxon>
        <taxon>Bacillati</taxon>
        <taxon>Bacillota</taxon>
        <taxon>Bacilli</taxon>
        <taxon>Bacillales</taxon>
        <taxon>Paenibacillaceae</taxon>
        <taxon>Paenibacillus</taxon>
    </lineage>
</organism>
<dbReference type="OrthoDB" id="9803916at2"/>
<name>A0A0U2ILB1_9BACL</name>
<dbReference type="PATRIC" id="fig|162209.4.peg.28"/>
<keyword evidence="2" id="KW-1185">Reference proteome</keyword>
<gene>
    <name evidence="1" type="ORF">IJ22_00350</name>
</gene>
<dbReference type="KEGG" id="pnp:IJ22_00350"/>
<accession>A0A0U2ILB1</accession>
<dbReference type="EMBL" id="CP013652">
    <property type="protein sequence ID" value="ALS20427.1"/>
    <property type="molecule type" value="Genomic_DNA"/>
</dbReference>
<protein>
    <submittedName>
        <fullName evidence="1">Beta-lactamase superfamily protein</fullName>
    </submittedName>
</protein>
<proteinExistence type="predicted"/>
<evidence type="ECO:0000313" key="1">
    <source>
        <dbReference type="EMBL" id="ALS20427.1"/>
    </source>
</evidence>
<dbReference type="AlphaFoldDB" id="A0A0U2ILB1"/>
<dbReference type="GO" id="GO:0046872">
    <property type="term" value="F:metal ion binding"/>
    <property type="evidence" value="ECO:0007669"/>
    <property type="project" value="UniProtKB-KW"/>
</dbReference>
<reference evidence="1 2" key="2">
    <citation type="journal article" date="2016" name="Genome Announc.">
        <title>Complete Genome Sequences of Two Interactive Moderate Thermophiles, Paenibacillus napthalenovorans 32O-Y and Paenibacillus sp. 32O-W.</title>
        <authorList>
            <person name="Butler R.R.III."/>
            <person name="Wang J."/>
            <person name="Stark B.C."/>
            <person name="Pombert J.F."/>
        </authorList>
    </citation>
    <scope>NUCLEOTIDE SEQUENCE [LARGE SCALE GENOMIC DNA]</scope>
    <source>
        <strain evidence="1 2">32O-Y</strain>
    </source>
</reference>
<dbReference type="RefSeq" id="WP_062406308.1">
    <property type="nucleotide sequence ID" value="NZ_CP013652.1"/>
</dbReference>
<dbReference type="GO" id="GO:0016787">
    <property type="term" value="F:hydrolase activity"/>
    <property type="evidence" value="ECO:0007669"/>
    <property type="project" value="UniProtKB-KW"/>
</dbReference>
<dbReference type="PANTHER" id="PTHR42663">
    <property type="entry name" value="HYDROLASE C777.06C-RELATED-RELATED"/>
    <property type="match status" value="1"/>
</dbReference>
<sequence>MANSVILYPLGVGDAFTARHFFVNCFISVDGREFFIDCPAYLGKMFHSNNKHGELKLDLHRYRELFITHMHADHVGGLEELAYFQYYKTENPVKLYGPEWLLQDIWTHLRPALEPSVREGGGLAAFDWYFDPVPIPHFHDFGDFKVSYKTTRHIPRTLAFRFDFGNFRLGYAPDTGFDPDLIAWLNECDLIIHDAWFGKTEALGGDIRSLHTPIADLLTLPEDFQRKTLLCHYADTAYRDSPENPSENIGAYRLLQQGKVYRLV</sequence>
<dbReference type="STRING" id="162209.IJ22_00350"/>
<evidence type="ECO:0000313" key="2">
    <source>
        <dbReference type="Proteomes" id="UP000061660"/>
    </source>
</evidence>
<reference evidence="2" key="1">
    <citation type="submission" date="2015-12" db="EMBL/GenBank/DDBJ databases">
        <title>Complete genome sequences of two moderately thermophilic Paenibacillus species.</title>
        <authorList>
            <person name="Butler R.III."/>
            <person name="Wang J."/>
            <person name="Stark B.C."/>
            <person name="Pombert J.-F."/>
        </authorList>
    </citation>
    <scope>NUCLEOTIDE SEQUENCE [LARGE SCALE GENOMIC DNA]</scope>
    <source>
        <strain evidence="2">32O-Y</strain>
    </source>
</reference>
<dbReference type="SUPFAM" id="SSF56281">
    <property type="entry name" value="Metallo-hydrolase/oxidoreductase"/>
    <property type="match status" value="1"/>
</dbReference>
<dbReference type="Pfam" id="PF23023">
    <property type="entry name" value="Anti-Pycsar_Apyc1"/>
    <property type="match status" value="1"/>
</dbReference>
<dbReference type="Gene3D" id="3.60.15.10">
    <property type="entry name" value="Ribonuclease Z/Hydroxyacylglutathione hydrolase-like"/>
    <property type="match status" value="1"/>
</dbReference>